<dbReference type="EC" id="3.2.1.21" evidence="3"/>
<dbReference type="PRINTS" id="PR00133">
    <property type="entry name" value="GLHYDRLASE3"/>
</dbReference>
<evidence type="ECO:0000313" key="9">
    <source>
        <dbReference type="Proteomes" id="UP000657006"/>
    </source>
</evidence>
<comment type="catalytic activity">
    <reaction evidence="1">
        <text>Hydrolysis of terminal, non-reducing beta-D-glucosyl residues with release of beta-D-glucose.</text>
        <dbReference type="EC" id="3.2.1.21"/>
    </reaction>
</comment>
<evidence type="ECO:0000259" key="7">
    <source>
        <dbReference type="SMART" id="SM01217"/>
    </source>
</evidence>
<dbReference type="GO" id="GO:0009251">
    <property type="term" value="P:glucan catabolic process"/>
    <property type="evidence" value="ECO:0007669"/>
    <property type="project" value="TreeGrafter"/>
</dbReference>
<dbReference type="SUPFAM" id="SSF51445">
    <property type="entry name" value="(Trans)glycosidases"/>
    <property type="match status" value="1"/>
</dbReference>
<dbReference type="SMART" id="SM01217">
    <property type="entry name" value="Fn3_like"/>
    <property type="match status" value="1"/>
</dbReference>
<keyword evidence="9" id="KW-1185">Reference proteome</keyword>
<sequence length="731" mass="80757">MSRQNLLAKTPFDPSLYAERVNALLARMTVAEKVGQLHLEHVADCGDLTDYNLGDRADENSIVDKVRRGAVGTMLMHGLEAANIVQKIAVEESRLGIPLLFGFDVIHGHKTIFPIPLGEAATWDPDLLAEAEAVAAKEAYADGINWVYAPMIDLCRDPRWGRVAEGAGEDPLLGSLIAQAKVRGLQTLNPDTGYPYVAACFKHYCGYGLAQGGRDYEECDASPRTVFMDYMKPYAAAVDAGALTAMSSFNVLNGQVITGSRYYLTEILRDRFGFGGFVVSDYDAVNELIHHRVAKDRKDAAGLAITAGVDSDMGSHVYEENLESLYYEDTRFAEAIDEAVRRILSVKFAMGLFEHPYHEPDSAEKFMLTPQSRELARDIARHCCVLLKNEDHILPLSPSKKYFLTGPLSDNEEDMPGAWATYDPETNVITVKKAMEEAGYDFVHHDGCPFTGKYCFQDTDDSGFLQALKLAEDCDEIIYVCGERAPWSGENRGRVSLDLPELQYTYLRALKATGKKIISVLMCGRAMCCSELDQTSDALLLSWHLGTEAGHAICDVLFGGHCPSGRLPITFPYDTGQVPYYHALLSSGRSRESLLRYKDGENKPLYPFGYGLSYADIRYSTVCLNETCITAGQMLHASVTLTNHSHIPAYEVVQAYFQDVVSSLPTPERKLCGFTKVLVPAHSSVEATLDIPAERFALMTMDLKEVVEPGEFLLFVGHDSTCQEGVSFTVK</sequence>
<name>A0A926DS57_9FIRM</name>
<dbReference type="Gene3D" id="2.60.40.10">
    <property type="entry name" value="Immunoglobulins"/>
    <property type="match status" value="1"/>
</dbReference>
<dbReference type="InterPro" id="IPR001764">
    <property type="entry name" value="Glyco_hydro_3_N"/>
</dbReference>
<dbReference type="PANTHER" id="PTHR30620">
    <property type="entry name" value="PERIPLASMIC BETA-GLUCOSIDASE-RELATED"/>
    <property type="match status" value="1"/>
</dbReference>
<keyword evidence="6" id="KW-0326">Glycosidase</keyword>
<dbReference type="RefSeq" id="WP_249289487.1">
    <property type="nucleotide sequence ID" value="NZ_JACRSQ010000004.1"/>
</dbReference>
<dbReference type="Gene3D" id="3.20.20.300">
    <property type="entry name" value="Glycoside hydrolase, family 3, N-terminal domain"/>
    <property type="match status" value="1"/>
</dbReference>
<evidence type="ECO:0000256" key="3">
    <source>
        <dbReference type="ARBA" id="ARBA00012744"/>
    </source>
</evidence>
<dbReference type="InterPro" id="IPR036881">
    <property type="entry name" value="Glyco_hydro_3_C_sf"/>
</dbReference>
<keyword evidence="4" id="KW-0732">Signal</keyword>
<protein>
    <recommendedName>
        <fullName evidence="3">beta-glucosidase</fullName>
        <ecNumber evidence="3">3.2.1.21</ecNumber>
    </recommendedName>
</protein>
<proteinExistence type="inferred from homology"/>
<gene>
    <name evidence="8" type="ORF">H8730_04455</name>
</gene>
<evidence type="ECO:0000256" key="2">
    <source>
        <dbReference type="ARBA" id="ARBA00005336"/>
    </source>
</evidence>
<dbReference type="Gene3D" id="3.40.50.1700">
    <property type="entry name" value="Glycoside hydrolase family 3 C-terminal domain"/>
    <property type="match status" value="1"/>
</dbReference>
<dbReference type="AlphaFoldDB" id="A0A926DS57"/>
<dbReference type="InterPro" id="IPR026891">
    <property type="entry name" value="Fn3-like"/>
</dbReference>
<dbReference type="InterPro" id="IPR013783">
    <property type="entry name" value="Ig-like_fold"/>
</dbReference>
<dbReference type="Pfam" id="PF01915">
    <property type="entry name" value="Glyco_hydro_3_C"/>
    <property type="match status" value="1"/>
</dbReference>
<dbReference type="InterPro" id="IPR051915">
    <property type="entry name" value="Cellulose_Degrad_GH3"/>
</dbReference>
<evidence type="ECO:0000256" key="1">
    <source>
        <dbReference type="ARBA" id="ARBA00000448"/>
    </source>
</evidence>
<dbReference type="Pfam" id="PF00933">
    <property type="entry name" value="Glyco_hydro_3"/>
    <property type="match status" value="1"/>
</dbReference>
<accession>A0A926DS57</accession>
<keyword evidence="5 8" id="KW-0378">Hydrolase</keyword>
<dbReference type="Pfam" id="PF14310">
    <property type="entry name" value="Fn3-like"/>
    <property type="match status" value="1"/>
</dbReference>
<evidence type="ECO:0000256" key="4">
    <source>
        <dbReference type="ARBA" id="ARBA00022729"/>
    </source>
</evidence>
<dbReference type="SUPFAM" id="SSF52279">
    <property type="entry name" value="Beta-D-glucan exohydrolase, C-terminal domain"/>
    <property type="match status" value="1"/>
</dbReference>
<feature type="domain" description="Fibronectin type III-like" evidence="7">
    <location>
        <begin position="651"/>
        <end position="720"/>
    </location>
</feature>
<dbReference type="GO" id="GO:0008422">
    <property type="term" value="F:beta-glucosidase activity"/>
    <property type="evidence" value="ECO:0007669"/>
    <property type="project" value="UniProtKB-EC"/>
</dbReference>
<dbReference type="EMBL" id="JACRSQ010000004">
    <property type="protein sequence ID" value="MBC8542797.1"/>
    <property type="molecule type" value="Genomic_DNA"/>
</dbReference>
<dbReference type="PANTHER" id="PTHR30620:SF16">
    <property type="entry name" value="LYSOSOMAL BETA GLUCOSIDASE"/>
    <property type="match status" value="1"/>
</dbReference>
<evidence type="ECO:0000256" key="5">
    <source>
        <dbReference type="ARBA" id="ARBA00022801"/>
    </source>
</evidence>
<evidence type="ECO:0000313" key="8">
    <source>
        <dbReference type="EMBL" id="MBC8542797.1"/>
    </source>
</evidence>
<dbReference type="InterPro" id="IPR017853">
    <property type="entry name" value="GH"/>
</dbReference>
<organism evidence="8 9">
    <name type="scientific">Bianquea renquensis</name>
    <dbReference type="NCBI Taxonomy" id="2763661"/>
    <lineage>
        <taxon>Bacteria</taxon>
        <taxon>Bacillati</taxon>
        <taxon>Bacillota</taxon>
        <taxon>Clostridia</taxon>
        <taxon>Eubacteriales</taxon>
        <taxon>Bianqueaceae</taxon>
        <taxon>Bianquea</taxon>
    </lineage>
</organism>
<comment type="similarity">
    <text evidence="2">Belongs to the glycosyl hydrolase 3 family.</text>
</comment>
<dbReference type="InterPro" id="IPR002772">
    <property type="entry name" value="Glyco_hydro_3_C"/>
</dbReference>
<reference evidence="8" key="1">
    <citation type="submission" date="2020-08" db="EMBL/GenBank/DDBJ databases">
        <title>Genome public.</title>
        <authorList>
            <person name="Liu C."/>
            <person name="Sun Q."/>
        </authorList>
    </citation>
    <scope>NUCLEOTIDE SEQUENCE</scope>
    <source>
        <strain evidence="8">NSJ-32</strain>
    </source>
</reference>
<dbReference type="InterPro" id="IPR036962">
    <property type="entry name" value="Glyco_hydro_3_N_sf"/>
</dbReference>
<evidence type="ECO:0000256" key="6">
    <source>
        <dbReference type="ARBA" id="ARBA00023295"/>
    </source>
</evidence>
<comment type="caution">
    <text evidence="8">The sequence shown here is derived from an EMBL/GenBank/DDBJ whole genome shotgun (WGS) entry which is preliminary data.</text>
</comment>
<dbReference type="Proteomes" id="UP000657006">
    <property type="component" value="Unassembled WGS sequence"/>
</dbReference>